<sequence>MYDKIMKTRWMKGEMEMGGGGKKRKILDVMKRGFWREGGVGDVRRRSLRLPYPSPSRIYLCLPTLTEQRNIDGMEAKERIDWDDNIWRFISRD</sequence>
<evidence type="ECO:0000313" key="2">
    <source>
        <dbReference type="Proteomes" id="UP000886998"/>
    </source>
</evidence>
<reference evidence="1" key="1">
    <citation type="submission" date="2020-08" db="EMBL/GenBank/DDBJ databases">
        <title>Multicomponent nature underlies the extraordinary mechanical properties of spider dragline silk.</title>
        <authorList>
            <person name="Kono N."/>
            <person name="Nakamura H."/>
            <person name="Mori M."/>
            <person name="Yoshida Y."/>
            <person name="Ohtoshi R."/>
            <person name="Malay A.D."/>
            <person name="Moran D.A.P."/>
            <person name="Tomita M."/>
            <person name="Numata K."/>
            <person name="Arakawa K."/>
        </authorList>
    </citation>
    <scope>NUCLEOTIDE SEQUENCE</scope>
</reference>
<accession>A0A8X6X4I7</accession>
<name>A0A8X6X4I7_9ARAC</name>
<gene>
    <name evidence="1" type="ORF">TNIN_243881</name>
</gene>
<proteinExistence type="predicted"/>
<dbReference type="Proteomes" id="UP000886998">
    <property type="component" value="Unassembled WGS sequence"/>
</dbReference>
<dbReference type="AlphaFoldDB" id="A0A8X6X4I7"/>
<organism evidence="1 2">
    <name type="scientific">Trichonephila inaurata madagascariensis</name>
    <dbReference type="NCBI Taxonomy" id="2747483"/>
    <lineage>
        <taxon>Eukaryota</taxon>
        <taxon>Metazoa</taxon>
        <taxon>Ecdysozoa</taxon>
        <taxon>Arthropoda</taxon>
        <taxon>Chelicerata</taxon>
        <taxon>Arachnida</taxon>
        <taxon>Araneae</taxon>
        <taxon>Araneomorphae</taxon>
        <taxon>Entelegynae</taxon>
        <taxon>Araneoidea</taxon>
        <taxon>Nephilidae</taxon>
        <taxon>Trichonephila</taxon>
        <taxon>Trichonephila inaurata</taxon>
    </lineage>
</organism>
<comment type="caution">
    <text evidence="1">The sequence shown here is derived from an EMBL/GenBank/DDBJ whole genome shotgun (WGS) entry which is preliminary data.</text>
</comment>
<keyword evidence="2" id="KW-1185">Reference proteome</keyword>
<protein>
    <submittedName>
        <fullName evidence="1">Uncharacterized protein</fullName>
    </submittedName>
</protein>
<dbReference type="EMBL" id="BMAV01005621">
    <property type="protein sequence ID" value="GFY46798.1"/>
    <property type="molecule type" value="Genomic_DNA"/>
</dbReference>
<evidence type="ECO:0000313" key="1">
    <source>
        <dbReference type="EMBL" id="GFY46798.1"/>
    </source>
</evidence>